<dbReference type="OrthoDB" id="2020981at2759"/>
<feature type="region of interest" description="Disordered" evidence="2">
    <location>
        <begin position="401"/>
        <end position="420"/>
    </location>
</feature>
<dbReference type="InterPro" id="IPR001005">
    <property type="entry name" value="SANT/Myb"/>
</dbReference>
<dbReference type="Proteomes" id="UP000886520">
    <property type="component" value="Chromosome 6"/>
</dbReference>
<dbReference type="Pfam" id="PF00249">
    <property type="entry name" value="Myb_DNA-binding"/>
    <property type="match status" value="1"/>
</dbReference>
<dbReference type="Pfam" id="PF23603">
    <property type="entry name" value="Ubiquitin_TPR1"/>
    <property type="match status" value="1"/>
</dbReference>
<proteinExistence type="predicted"/>
<evidence type="ECO:0000259" key="4">
    <source>
        <dbReference type="PROSITE" id="PS51294"/>
    </source>
</evidence>
<keyword evidence="6" id="KW-1185">Reference proteome</keyword>
<feature type="compositionally biased region" description="Polar residues" evidence="2">
    <location>
        <begin position="406"/>
        <end position="418"/>
    </location>
</feature>
<dbReference type="EMBL" id="JABFUD020000006">
    <property type="protein sequence ID" value="KAI5078766.1"/>
    <property type="molecule type" value="Genomic_DNA"/>
</dbReference>
<dbReference type="CDD" id="cd11660">
    <property type="entry name" value="SANT_TRF"/>
    <property type="match status" value="1"/>
</dbReference>
<sequence length="778" mass="84809">MEARSRNFGFGFPGYDGCFPKATRSSRGRGDHTMRKSLEASDLPKEMCFFELLATVAGQLLQEQDGEALASRSLVDLKAPKMSASSVLASGMRSCHAKGSETAIKAKEEEATEASKDLRNRSDKCYEPSGANFCLHDNSDPLHGKNVDVKPLEEPIKAYSSRKRKPSGSMSCQGSAVVSSINWHTKTQPIAPRSDQCTSKGKGDCHEDAIPGHSVDKKETISWNKQEGVVDQLCIPQCQEIDLLAPFQDIESPLLVSSGSSEETPFSLEPKSYSTVAFENGQGEVREEISSWKVGDDDDNSSESTVPKSLLTKSSSMSYNRAMKARRCTNSTVRRRGLGVGSKRKCHEMEDGERSQNEKSRSGKVKNKMCKLPFPKDDNEQSHNLPMGILVDDDGSPIHCEREKSSSVMSSPITASPTKQDDTNVKLSIKSFLVPELMVALPESATVANLKKAVMDAAMSLLGGGLCVRVLLQGKKVTDETESLLEAGISDGGKLDSLGFMLEPNPFPASAGVDDTFLVLSHNANQTSSRYPVVSKGSEINTGSYHVGPSEGLLEIDANSSGTEMQSTTVSPSKEDGLVHESNGLVIPGSCALVRHSGQANNSPNGLAVVPFGPSAGSIGINKRRIRRPFSVSEVEVLVQAVEKLGTGRWRDVKLHAFPQAKHRTYVDLKDKWKTLVHTASIAPHQRRGEPVPQGLLDRVIQAHSYWTAQQAKQQSMETKDSWIVSLLTTILTTVINWRHLPGMEGQQKQSIRDRATSKSRKRWETEDSIVSAKRVAL</sequence>
<reference evidence="5" key="1">
    <citation type="submission" date="2021-01" db="EMBL/GenBank/DDBJ databases">
        <title>Adiantum capillus-veneris genome.</title>
        <authorList>
            <person name="Fang Y."/>
            <person name="Liao Q."/>
        </authorList>
    </citation>
    <scope>NUCLEOTIDE SEQUENCE</scope>
    <source>
        <strain evidence="5">H3</strain>
        <tissue evidence="5">Leaf</tissue>
    </source>
</reference>
<accession>A0A9D4V2V9</accession>
<dbReference type="PROSITE" id="PS51294">
    <property type="entry name" value="HTH_MYB"/>
    <property type="match status" value="1"/>
</dbReference>
<dbReference type="InterPro" id="IPR017930">
    <property type="entry name" value="Myb_dom"/>
</dbReference>
<dbReference type="Gene3D" id="1.10.246.220">
    <property type="match status" value="1"/>
</dbReference>
<dbReference type="GO" id="GO:0042162">
    <property type="term" value="F:telomeric DNA binding"/>
    <property type="evidence" value="ECO:0007669"/>
    <property type="project" value="UniProtKB-ARBA"/>
</dbReference>
<dbReference type="PROSITE" id="PS50090">
    <property type="entry name" value="MYB_LIKE"/>
    <property type="match status" value="1"/>
</dbReference>
<evidence type="ECO:0000256" key="2">
    <source>
        <dbReference type="SAM" id="MobiDB-lite"/>
    </source>
</evidence>
<evidence type="ECO:0000259" key="3">
    <source>
        <dbReference type="PROSITE" id="PS50090"/>
    </source>
</evidence>
<name>A0A9D4V2V9_ADICA</name>
<dbReference type="PANTHER" id="PTHR21717">
    <property type="entry name" value="TELOMERIC REPEAT BINDING PROTEIN"/>
    <property type="match status" value="1"/>
</dbReference>
<evidence type="ECO:0000313" key="5">
    <source>
        <dbReference type="EMBL" id="KAI5078766.1"/>
    </source>
</evidence>
<protein>
    <submittedName>
        <fullName evidence="5">Uncharacterized protein</fullName>
    </submittedName>
</protein>
<dbReference type="SUPFAM" id="SSF46689">
    <property type="entry name" value="Homeodomain-like"/>
    <property type="match status" value="1"/>
</dbReference>
<evidence type="ECO:0000256" key="1">
    <source>
        <dbReference type="ARBA" id="ARBA00023125"/>
    </source>
</evidence>
<feature type="domain" description="Myb-like" evidence="3">
    <location>
        <begin position="622"/>
        <end position="677"/>
    </location>
</feature>
<gene>
    <name evidence="5" type="ORF">GOP47_0006437</name>
</gene>
<dbReference type="AlphaFoldDB" id="A0A9D4V2V9"/>
<comment type="caution">
    <text evidence="5">The sequence shown here is derived from an EMBL/GenBank/DDBJ whole genome shotgun (WGS) entry which is preliminary data.</text>
</comment>
<evidence type="ECO:0000313" key="6">
    <source>
        <dbReference type="Proteomes" id="UP000886520"/>
    </source>
</evidence>
<dbReference type="InterPro" id="IPR031105">
    <property type="entry name" value="TRP_plant"/>
</dbReference>
<dbReference type="InterPro" id="IPR057625">
    <property type="entry name" value="TPR1-6-like_ubiquitin"/>
</dbReference>
<dbReference type="InterPro" id="IPR009057">
    <property type="entry name" value="Homeodomain-like_sf"/>
</dbReference>
<feature type="region of interest" description="Disordered" evidence="2">
    <location>
        <begin position="290"/>
        <end position="368"/>
    </location>
</feature>
<feature type="compositionally biased region" description="Basic residues" evidence="2">
    <location>
        <begin position="323"/>
        <end position="346"/>
    </location>
</feature>
<feature type="domain" description="HTH myb-type" evidence="4">
    <location>
        <begin position="622"/>
        <end position="681"/>
    </location>
</feature>
<dbReference type="SMART" id="SM00717">
    <property type="entry name" value="SANT"/>
    <property type="match status" value="1"/>
</dbReference>
<organism evidence="5 6">
    <name type="scientific">Adiantum capillus-veneris</name>
    <name type="common">Maidenhair fern</name>
    <dbReference type="NCBI Taxonomy" id="13818"/>
    <lineage>
        <taxon>Eukaryota</taxon>
        <taxon>Viridiplantae</taxon>
        <taxon>Streptophyta</taxon>
        <taxon>Embryophyta</taxon>
        <taxon>Tracheophyta</taxon>
        <taxon>Polypodiopsida</taxon>
        <taxon>Polypodiidae</taxon>
        <taxon>Polypodiales</taxon>
        <taxon>Pteridineae</taxon>
        <taxon>Pteridaceae</taxon>
        <taxon>Vittarioideae</taxon>
        <taxon>Adiantum</taxon>
    </lineage>
</organism>
<dbReference type="PANTHER" id="PTHR21717:SF70">
    <property type="entry name" value="TELOMERE REPEAT-BINDING PROTEIN 2-RELATED"/>
    <property type="match status" value="1"/>
</dbReference>
<keyword evidence="1" id="KW-0238">DNA-binding</keyword>
<feature type="compositionally biased region" description="Polar residues" evidence="2">
    <location>
        <begin position="302"/>
        <end position="319"/>
    </location>
</feature>
<feature type="compositionally biased region" description="Basic and acidic residues" evidence="2">
    <location>
        <begin position="347"/>
        <end position="361"/>
    </location>
</feature>